<dbReference type="EMBL" id="JACHBK010000003">
    <property type="protein sequence ID" value="MBB5534724.1"/>
    <property type="molecule type" value="Genomic_DNA"/>
</dbReference>
<accession>A0A7W8X760</accession>
<gene>
    <name evidence="8" type="ORF">GGD55_001407</name>
</gene>
<feature type="transmembrane region" description="Helical" evidence="6">
    <location>
        <begin position="179"/>
        <end position="198"/>
    </location>
</feature>
<dbReference type="GO" id="GO:0005886">
    <property type="term" value="C:plasma membrane"/>
    <property type="evidence" value="ECO:0007669"/>
    <property type="project" value="TreeGrafter"/>
</dbReference>
<organism evidence="8 9">
    <name type="scientific">Rhizobium giardinii</name>
    <dbReference type="NCBI Taxonomy" id="56731"/>
    <lineage>
        <taxon>Bacteria</taxon>
        <taxon>Pseudomonadati</taxon>
        <taxon>Pseudomonadota</taxon>
        <taxon>Alphaproteobacteria</taxon>
        <taxon>Hyphomicrobiales</taxon>
        <taxon>Rhizobiaceae</taxon>
        <taxon>Rhizobium/Agrobacterium group</taxon>
        <taxon>Rhizobium</taxon>
    </lineage>
</organism>
<evidence type="ECO:0000256" key="1">
    <source>
        <dbReference type="ARBA" id="ARBA00004141"/>
    </source>
</evidence>
<dbReference type="Pfam" id="PF07690">
    <property type="entry name" value="MFS_1"/>
    <property type="match status" value="1"/>
</dbReference>
<feature type="transmembrane region" description="Helical" evidence="6">
    <location>
        <begin position="150"/>
        <end position="173"/>
    </location>
</feature>
<dbReference type="Proteomes" id="UP000585507">
    <property type="component" value="Unassembled WGS sequence"/>
</dbReference>
<comment type="caution">
    <text evidence="8">The sequence shown here is derived from an EMBL/GenBank/DDBJ whole genome shotgun (WGS) entry which is preliminary data.</text>
</comment>
<sequence length="428" mass="45172">MSATTTAEHIENIGSSRIGLGFFEFVITIALMTASVAIAIDIMLPALPAIGQSLNVANTNDTQLVIGIFFLGFGCSQIIFGSLSDTFGRRAILLGGLAFFTVTMLGAAATESFEMLLLLRFVQGIGAAAVRITTMAVVRDCFGGREMARVMSYVMIVFMIVPIVAPSLGQAVIYYANWHWIFILLGCVGAILFVWAGLRLKESLPSDERLPLSIASIASGFRTVLTNRVTCGYMIGMTLFTAVICAYIVTVQQIFGEVYGLGDWLPIAFAGTAGGIAVANFANGYFVRSFGMRRISHAATILFTLLSGLGLLISLGGKPDFLLAYLLFSVLLMMFAVIATNFTAIALEPMGHLAGTATAITGFVSTTGGALLGGAVGQMFNGTVQPLFAGFTAFGAVTILATLWAERGKLFTHPGDDHAALEAGGGHM</sequence>
<feature type="domain" description="Major facilitator superfamily (MFS) profile" evidence="7">
    <location>
        <begin position="25"/>
        <end position="410"/>
    </location>
</feature>
<feature type="transmembrane region" description="Helical" evidence="6">
    <location>
        <begin position="115"/>
        <end position="138"/>
    </location>
</feature>
<evidence type="ECO:0000259" key="7">
    <source>
        <dbReference type="PROSITE" id="PS50850"/>
    </source>
</evidence>
<dbReference type="RefSeq" id="WP_018324708.1">
    <property type="nucleotide sequence ID" value="NZ_JACHBK010000003.1"/>
</dbReference>
<protein>
    <submittedName>
        <fullName evidence="8">DHA1 family bicyclomycin/chloramphenicol resistance-like MFS transporter</fullName>
    </submittedName>
</protein>
<feature type="transmembrane region" description="Helical" evidence="6">
    <location>
        <begin position="21"/>
        <end position="44"/>
    </location>
</feature>
<keyword evidence="2" id="KW-0813">Transport</keyword>
<keyword evidence="3 6" id="KW-0812">Transmembrane</keyword>
<dbReference type="InterPro" id="IPR036259">
    <property type="entry name" value="MFS_trans_sf"/>
</dbReference>
<feature type="transmembrane region" description="Helical" evidence="6">
    <location>
        <begin position="386"/>
        <end position="405"/>
    </location>
</feature>
<feature type="transmembrane region" description="Helical" evidence="6">
    <location>
        <begin position="231"/>
        <end position="255"/>
    </location>
</feature>
<evidence type="ECO:0000256" key="3">
    <source>
        <dbReference type="ARBA" id="ARBA00022692"/>
    </source>
</evidence>
<dbReference type="InterPro" id="IPR020846">
    <property type="entry name" value="MFS_dom"/>
</dbReference>
<evidence type="ECO:0000313" key="8">
    <source>
        <dbReference type="EMBL" id="MBB5534724.1"/>
    </source>
</evidence>
<evidence type="ECO:0000256" key="4">
    <source>
        <dbReference type="ARBA" id="ARBA00022989"/>
    </source>
</evidence>
<evidence type="ECO:0000256" key="6">
    <source>
        <dbReference type="SAM" id="Phobius"/>
    </source>
</evidence>
<dbReference type="CDD" id="cd17320">
    <property type="entry name" value="MFS_MdfA_MDR_like"/>
    <property type="match status" value="1"/>
</dbReference>
<name>A0A7W8X760_9HYPH</name>
<feature type="transmembrane region" description="Helical" evidence="6">
    <location>
        <begin position="298"/>
        <end position="316"/>
    </location>
</feature>
<dbReference type="GO" id="GO:0022857">
    <property type="term" value="F:transmembrane transporter activity"/>
    <property type="evidence" value="ECO:0007669"/>
    <property type="project" value="InterPro"/>
</dbReference>
<proteinExistence type="predicted"/>
<dbReference type="SUPFAM" id="SSF103473">
    <property type="entry name" value="MFS general substrate transporter"/>
    <property type="match status" value="1"/>
</dbReference>
<dbReference type="InterPro" id="IPR011701">
    <property type="entry name" value="MFS"/>
</dbReference>
<evidence type="ECO:0000256" key="2">
    <source>
        <dbReference type="ARBA" id="ARBA00022448"/>
    </source>
</evidence>
<feature type="transmembrane region" description="Helical" evidence="6">
    <location>
        <begin position="91"/>
        <end position="109"/>
    </location>
</feature>
<evidence type="ECO:0000256" key="5">
    <source>
        <dbReference type="ARBA" id="ARBA00023136"/>
    </source>
</evidence>
<dbReference type="AlphaFoldDB" id="A0A7W8X760"/>
<dbReference type="PANTHER" id="PTHR23502">
    <property type="entry name" value="MAJOR FACILITATOR SUPERFAMILY"/>
    <property type="match status" value="1"/>
</dbReference>
<feature type="transmembrane region" description="Helical" evidence="6">
    <location>
        <begin position="267"/>
        <end position="286"/>
    </location>
</feature>
<dbReference type="Gene3D" id="1.20.1720.10">
    <property type="entry name" value="Multidrug resistance protein D"/>
    <property type="match status" value="1"/>
</dbReference>
<feature type="transmembrane region" description="Helical" evidence="6">
    <location>
        <begin position="359"/>
        <end position="380"/>
    </location>
</feature>
<evidence type="ECO:0000313" key="9">
    <source>
        <dbReference type="Proteomes" id="UP000585507"/>
    </source>
</evidence>
<dbReference type="PROSITE" id="PS50850">
    <property type="entry name" value="MFS"/>
    <property type="match status" value="1"/>
</dbReference>
<comment type="subcellular location">
    <subcellularLocation>
        <location evidence="1">Membrane</location>
        <topology evidence="1">Multi-pass membrane protein</topology>
    </subcellularLocation>
</comment>
<keyword evidence="9" id="KW-1185">Reference proteome</keyword>
<keyword evidence="4 6" id="KW-1133">Transmembrane helix</keyword>
<feature type="transmembrane region" description="Helical" evidence="6">
    <location>
        <begin position="64"/>
        <end position="84"/>
    </location>
</feature>
<dbReference type="PANTHER" id="PTHR23502:SF132">
    <property type="entry name" value="POLYAMINE TRANSPORTER 2-RELATED"/>
    <property type="match status" value="1"/>
</dbReference>
<feature type="transmembrane region" description="Helical" evidence="6">
    <location>
        <begin position="322"/>
        <end position="347"/>
    </location>
</feature>
<keyword evidence="5 6" id="KW-0472">Membrane</keyword>
<reference evidence="8 9" key="1">
    <citation type="submission" date="2020-08" db="EMBL/GenBank/DDBJ databases">
        <title>Genomic Encyclopedia of Type Strains, Phase IV (KMG-V): Genome sequencing to study the core and pangenomes of soil and plant-associated prokaryotes.</title>
        <authorList>
            <person name="Whitman W."/>
        </authorList>
    </citation>
    <scope>NUCLEOTIDE SEQUENCE [LARGE SCALE GENOMIC DNA]</scope>
    <source>
        <strain evidence="8 9">SEMIA 4084</strain>
    </source>
</reference>